<sequence>MLEVKLKKFNDNNQFFNESFKESKPFGDFVAILNEEKELNIFYYKEIIETSNNFHQLVPIPESKIPDITSYFWGRIHETMIILLALDKNYIVHLYRIILPKAKINLSNSEIFEIHEIKTEYSRKTARKGLIHFFEEDPQKITNQNQSESAQIHVFKTQIQPDYLHQALGKPTTNPYERDLKSLAIVDLISAKNQSLNTLLILSSNVAVICKITENHFYGVEMFILSGEKNKIIPFVQFRRKQDFLYALCEKGKSIHIWDISHAQKVAILKISKIAFFKKIKFKIEKNCIQFDVTQNNSKLVICYSNRFLFVLDLDEYFFNYQNQLGISLIKPQKFPYVFQDPKDQVFDLYQHLHKKFVPPNDAFCSLDSYLFDKDDPNQDPELEISKQKFDSDIHQEWLIGKHVYEQKVCGMFVEMRKMRSAFVFHWPHLIENRDCSSEFQPSWSNTHQDPSLRSGQHLQYHHENKICTILALINNSITIISPKKFHHVSKKKPKLFLGKFLLLNSQVLLCYSDKNPVSVTDRRDLCSSAFLLNLDHLNQQKFPISSISFNEPTFIYGELNKNFFSVISRSGINAVVLGFTESQIKKNIAMFHSNQSTQFIAKINNWVLGSYDDTLLENALTKQDFQSIDEMIQSQKTQEQIIKFLTQMFALLQEKQLATFDPNFLEDVFVKSRARLVEIIRNIVSESNENLENKFKSERSSFSSKFTCDCSKNV</sequence>
<accession>A0A9Q0L8C3</accession>
<protein>
    <submittedName>
        <fullName evidence="1">Uncharacterized protein</fullName>
    </submittedName>
</protein>
<dbReference type="EMBL" id="JAPDFW010000118">
    <property type="protein sequence ID" value="KAJ5068256.1"/>
    <property type="molecule type" value="Genomic_DNA"/>
</dbReference>
<dbReference type="AlphaFoldDB" id="A0A9Q0L8C3"/>
<gene>
    <name evidence="1" type="ORF">M0811_12483</name>
</gene>
<reference evidence="1" key="1">
    <citation type="submission" date="2022-10" db="EMBL/GenBank/DDBJ databases">
        <title>Novel sulphate-reducing endosymbionts in the free-living metamonad Anaeramoeba.</title>
        <authorList>
            <person name="Jerlstrom-Hultqvist J."/>
            <person name="Cepicka I."/>
            <person name="Gallot-Lavallee L."/>
            <person name="Salas-Leiva D."/>
            <person name="Curtis B.A."/>
            <person name="Zahonova K."/>
            <person name="Pipaliya S."/>
            <person name="Dacks J."/>
            <person name="Roger A.J."/>
        </authorList>
    </citation>
    <scope>NUCLEOTIDE SEQUENCE</scope>
    <source>
        <strain evidence="1">BMAN</strain>
    </source>
</reference>
<proteinExistence type="predicted"/>
<organism evidence="1 2">
    <name type="scientific">Anaeramoeba ignava</name>
    <name type="common">Anaerobic marine amoeba</name>
    <dbReference type="NCBI Taxonomy" id="1746090"/>
    <lineage>
        <taxon>Eukaryota</taxon>
        <taxon>Metamonada</taxon>
        <taxon>Anaeramoebidae</taxon>
        <taxon>Anaeramoeba</taxon>
    </lineage>
</organism>
<evidence type="ECO:0000313" key="2">
    <source>
        <dbReference type="Proteomes" id="UP001149090"/>
    </source>
</evidence>
<name>A0A9Q0L8C3_ANAIG</name>
<keyword evidence="2" id="KW-1185">Reference proteome</keyword>
<dbReference type="Proteomes" id="UP001149090">
    <property type="component" value="Unassembled WGS sequence"/>
</dbReference>
<comment type="caution">
    <text evidence="1">The sequence shown here is derived from an EMBL/GenBank/DDBJ whole genome shotgun (WGS) entry which is preliminary data.</text>
</comment>
<evidence type="ECO:0000313" key="1">
    <source>
        <dbReference type="EMBL" id="KAJ5068256.1"/>
    </source>
</evidence>